<keyword evidence="1" id="KW-0732">Signal</keyword>
<reference evidence="2" key="1">
    <citation type="submission" date="2017-10" db="EMBL/GenBank/DDBJ databases">
        <title>Massilia psychrophilum sp. nov., a novel purple-pigmented bacterium isolated from Tianshan glacier, Xinjiang Municipality, China.</title>
        <authorList>
            <person name="Wang H."/>
        </authorList>
    </citation>
    <scope>NUCLEOTIDE SEQUENCE [LARGE SCALE GENOMIC DNA]</scope>
    <source>
        <strain evidence="2">B2</strain>
    </source>
</reference>
<keyword evidence="3" id="KW-1185">Reference proteome</keyword>
<dbReference type="AlphaFoldDB" id="A0A2D2DRF7"/>
<evidence type="ECO:0000313" key="3">
    <source>
        <dbReference type="Proteomes" id="UP000229897"/>
    </source>
</evidence>
<name>A0A2D2DRF7_9BURK</name>
<dbReference type="KEGG" id="mass:CR152_25795"/>
<proteinExistence type="predicted"/>
<dbReference type="Proteomes" id="UP000229897">
    <property type="component" value="Chromosome"/>
</dbReference>
<accession>A0A2D2DRF7</accession>
<organism evidence="2 3">
    <name type="scientific">Massilia violaceinigra</name>
    <dbReference type="NCBI Taxonomy" id="2045208"/>
    <lineage>
        <taxon>Bacteria</taxon>
        <taxon>Pseudomonadati</taxon>
        <taxon>Pseudomonadota</taxon>
        <taxon>Betaproteobacteria</taxon>
        <taxon>Burkholderiales</taxon>
        <taxon>Oxalobacteraceae</taxon>
        <taxon>Telluria group</taxon>
        <taxon>Massilia</taxon>
    </lineage>
</organism>
<evidence type="ECO:0000256" key="1">
    <source>
        <dbReference type="SAM" id="SignalP"/>
    </source>
</evidence>
<dbReference type="EMBL" id="CP024608">
    <property type="protein sequence ID" value="ATQ77533.1"/>
    <property type="molecule type" value="Genomic_DNA"/>
</dbReference>
<dbReference type="RefSeq" id="WP_099879798.1">
    <property type="nucleotide sequence ID" value="NZ_CP024608.1"/>
</dbReference>
<sequence length="202" mass="21078">MSTININTFSKNAIAAILLTFAGAGVVSAATVTQFRSSGDYACASGITGPDRVAHLCVFSNKQEGTTTVFLNYVSFNLSDGGDFMYGNGEIPSSAFSATAKGASLSVVPSAVPGFVMEGSGHTGAIMVEWKPNGFSSSQFSGHGTYTYANGAFRQKWNGNSRDQSADTSGNFFGSNFAGFNSNFGSTANMTITFERQVPAPK</sequence>
<feature type="signal peptide" evidence="1">
    <location>
        <begin position="1"/>
        <end position="29"/>
    </location>
</feature>
<gene>
    <name evidence="2" type="ORF">CR152_25795</name>
</gene>
<protein>
    <submittedName>
        <fullName evidence="2">Uncharacterized protein</fullName>
    </submittedName>
</protein>
<evidence type="ECO:0000313" key="2">
    <source>
        <dbReference type="EMBL" id="ATQ77533.1"/>
    </source>
</evidence>
<feature type="chain" id="PRO_5013655926" evidence="1">
    <location>
        <begin position="30"/>
        <end position="202"/>
    </location>
</feature>